<sequence length="358" mass="38962">MIHPRPQLAEVSRPDWTKDASRNPAMLWLDKNENTDPELSKVVAGVVASLPPETFFTYPEAARLYAKLAAWVGCLPHNLCLAHGSDGVIRSVFEAYVSVGDKVLHPVPTFAMYPVYSKMYGARTVGLEYEASDKGPALPPERIIAAIAKERPRVVCLPNPDSPTGTIIPPDELEAIIAAAGEVGAIILVDEAYHPFHADSVVPLITRHPHLVVARSTGKAWGMAGVRIGYAIASEEVAIALHKVRPMYETGTMAVAVFERMLDHADAMEASVTRLSAGKTLFLDRMEALGLRTLRGGGNFLHVAFGAHAEKVHAALSDLVYYRKDFAEPCLKGFSRFSATTPELFGPVITRIEESVRT</sequence>
<keyword evidence="3 6" id="KW-0808">Transferase</keyword>
<dbReference type="OrthoDB" id="9809616at2"/>
<dbReference type="Proteomes" id="UP000011744">
    <property type="component" value="Unassembled WGS sequence"/>
</dbReference>
<dbReference type="GO" id="GO:0030170">
    <property type="term" value="F:pyridoxal phosphate binding"/>
    <property type="evidence" value="ECO:0007669"/>
    <property type="project" value="InterPro"/>
</dbReference>
<dbReference type="EMBL" id="AONQ01000016">
    <property type="protein sequence ID" value="EME70531.1"/>
    <property type="molecule type" value="Genomic_DNA"/>
</dbReference>
<comment type="cofactor">
    <cofactor evidence="1">
        <name>pyridoxal 5'-phosphate</name>
        <dbReference type="ChEBI" id="CHEBI:597326"/>
    </cofactor>
</comment>
<dbReference type="SUPFAM" id="SSF53383">
    <property type="entry name" value="PLP-dependent transferases"/>
    <property type="match status" value="1"/>
</dbReference>
<dbReference type="PANTHER" id="PTHR42885">
    <property type="entry name" value="HISTIDINOL-PHOSPHATE AMINOTRANSFERASE-RELATED"/>
    <property type="match status" value="1"/>
</dbReference>
<proteinExistence type="predicted"/>
<dbReference type="InterPro" id="IPR015424">
    <property type="entry name" value="PyrdxlP-dep_Trfase"/>
</dbReference>
<dbReference type="GO" id="GO:0008483">
    <property type="term" value="F:transaminase activity"/>
    <property type="evidence" value="ECO:0007669"/>
    <property type="project" value="UniProtKB-KW"/>
</dbReference>
<evidence type="ECO:0000313" key="7">
    <source>
        <dbReference type="Proteomes" id="UP000011744"/>
    </source>
</evidence>
<dbReference type="InterPro" id="IPR015421">
    <property type="entry name" value="PyrdxlP-dep_Trfase_major"/>
</dbReference>
<dbReference type="PATRIC" id="fig|1244869.3.peg.1591"/>
<protein>
    <submittedName>
        <fullName evidence="6">Histidinol-phosphate/aromatic aminotransferase and cobyric acid decarboxylase</fullName>
    </submittedName>
</protein>
<dbReference type="STRING" id="1244869.H261_07873"/>
<reference evidence="6 7" key="1">
    <citation type="journal article" date="2014" name="Genome Announc.">
        <title>Draft Genome Sequence of Magnetospirillum sp. Strain SO-1, a Freshwater Magnetotactic Bacterium Isolated from the Ol'khovka River, Russia.</title>
        <authorList>
            <person name="Grouzdev D.S."/>
            <person name="Dziuba M.V."/>
            <person name="Sukhacheva M.S."/>
            <person name="Mardanov A.V."/>
            <person name="Beletskiy A.V."/>
            <person name="Kuznetsov B.B."/>
            <person name="Skryabin K.G."/>
        </authorList>
    </citation>
    <scope>NUCLEOTIDE SEQUENCE [LARGE SCALE GENOMIC DNA]</scope>
    <source>
        <strain evidence="6 7">SO-1</strain>
    </source>
</reference>
<gene>
    <name evidence="6" type="ORF">H261_07873</name>
</gene>
<feature type="domain" description="Aminotransferase class I/classII large" evidence="5">
    <location>
        <begin position="26"/>
        <end position="349"/>
    </location>
</feature>
<accession>M2YBZ9</accession>
<dbReference type="InterPro" id="IPR015422">
    <property type="entry name" value="PyrdxlP-dep_Trfase_small"/>
</dbReference>
<dbReference type="RefSeq" id="WP_008616168.1">
    <property type="nucleotide sequence ID" value="NZ_AONQ01000016.1"/>
</dbReference>
<dbReference type="Pfam" id="PF00155">
    <property type="entry name" value="Aminotran_1_2"/>
    <property type="match status" value="1"/>
</dbReference>
<evidence type="ECO:0000256" key="1">
    <source>
        <dbReference type="ARBA" id="ARBA00001933"/>
    </source>
</evidence>
<keyword evidence="2 6" id="KW-0032">Aminotransferase</keyword>
<evidence type="ECO:0000256" key="4">
    <source>
        <dbReference type="ARBA" id="ARBA00022898"/>
    </source>
</evidence>
<dbReference type="PANTHER" id="PTHR42885:SF2">
    <property type="entry name" value="HISTIDINOL-PHOSPHATE AMINOTRANSFERASE"/>
    <property type="match status" value="1"/>
</dbReference>
<evidence type="ECO:0000313" key="6">
    <source>
        <dbReference type="EMBL" id="EME70531.1"/>
    </source>
</evidence>
<evidence type="ECO:0000256" key="3">
    <source>
        <dbReference type="ARBA" id="ARBA00022679"/>
    </source>
</evidence>
<dbReference type="AlphaFoldDB" id="M2YBZ9"/>
<name>M2YBZ9_9PROT</name>
<dbReference type="Gene3D" id="3.40.640.10">
    <property type="entry name" value="Type I PLP-dependent aspartate aminotransferase-like (Major domain)"/>
    <property type="match status" value="1"/>
</dbReference>
<dbReference type="Gene3D" id="3.90.1150.10">
    <property type="entry name" value="Aspartate Aminotransferase, domain 1"/>
    <property type="match status" value="1"/>
</dbReference>
<dbReference type="InterPro" id="IPR004839">
    <property type="entry name" value="Aminotransferase_I/II_large"/>
</dbReference>
<keyword evidence="4" id="KW-0663">Pyridoxal phosphate</keyword>
<evidence type="ECO:0000259" key="5">
    <source>
        <dbReference type="Pfam" id="PF00155"/>
    </source>
</evidence>
<evidence type="ECO:0000256" key="2">
    <source>
        <dbReference type="ARBA" id="ARBA00022576"/>
    </source>
</evidence>
<dbReference type="CDD" id="cd00609">
    <property type="entry name" value="AAT_like"/>
    <property type="match status" value="1"/>
</dbReference>
<organism evidence="6 7">
    <name type="scientific">Paramagnetospirillum caucaseum</name>
    <dbReference type="NCBI Taxonomy" id="1244869"/>
    <lineage>
        <taxon>Bacteria</taxon>
        <taxon>Pseudomonadati</taxon>
        <taxon>Pseudomonadota</taxon>
        <taxon>Alphaproteobacteria</taxon>
        <taxon>Rhodospirillales</taxon>
        <taxon>Magnetospirillaceae</taxon>
        <taxon>Paramagnetospirillum</taxon>
    </lineage>
</organism>
<dbReference type="eggNOG" id="COG0079">
    <property type="taxonomic scope" value="Bacteria"/>
</dbReference>
<comment type="caution">
    <text evidence="6">The sequence shown here is derived from an EMBL/GenBank/DDBJ whole genome shotgun (WGS) entry which is preliminary data.</text>
</comment>
<keyword evidence="7" id="KW-1185">Reference proteome</keyword>